<comment type="caution">
    <text evidence="1">The sequence shown here is derived from an EMBL/GenBank/DDBJ whole genome shotgun (WGS) entry which is preliminary data.</text>
</comment>
<reference evidence="1" key="1">
    <citation type="submission" date="2022-07" db="EMBL/GenBank/DDBJ databases">
        <title>Genome Sequence of Phlebia brevispora.</title>
        <authorList>
            <person name="Buettner E."/>
        </authorList>
    </citation>
    <scope>NUCLEOTIDE SEQUENCE</scope>
    <source>
        <strain evidence="1">MPL23</strain>
    </source>
</reference>
<sequence>MEMITTCRPETASGDLKLPYSKVLITSSAQAASPELIPPSLRHLSFLGYPFLTMSAFFSNLMTKGPVSPASGKLELPLTDEEMSMSTSDTLTGLSERCEFRIEGMTCGACVESIESMLRTQPGIHSVKVALLAERGVVDYDPEKWTPDKITNEISDIGFDASIIPPARADTVTLRIYGMTCSSCTSAVEKGLSALPGITSVAVALATETCKIEFDRGLIGPREMVERVEELGFDAMLSDQEDATQLRSLTRTKEIQEWRSRFYWSVAFAVPVFFFSMVAMHIPGLRMLVMAHMCRGLYVGDLIVLILTTPAQFWLGGRFYHNAFKALRHGSATMDVLIMLGTSAAYFYSLFAMIAALFNPDPDYRPFTFFDTSTMLIMFVSLGRFLENKAKGRTSAALTDLMALTPSMATIYTDAPACTQEKKIPTELVQVGDMVKGRRR</sequence>
<organism evidence="1 2">
    <name type="scientific">Phlebia brevispora</name>
    <dbReference type="NCBI Taxonomy" id="194682"/>
    <lineage>
        <taxon>Eukaryota</taxon>
        <taxon>Fungi</taxon>
        <taxon>Dikarya</taxon>
        <taxon>Basidiomycota</taxon>
        <taxon>Agaricomycotina</taxon>
        <taxon>Agaricomycetes</taxon>
        <taxon>Polyporales</taxon>
        <taxon>Meruliaceae</taxon>
        <taxon>Phlebia</taxon>
    </lineage>
</organism>
<evidence type="ECO:0000313" key="1">
    <source>
        <dbReference type="EMBL" id="KAJ3542134.1"/>
    </source>
</evidence>
<dbReference type="Proteomes" id="UP001148662">
    <property type="component" value="Unassembled WGS sequence"/>
</dbReference>
<dbReference type="EMBL" id="JANHOG010001174">
    <property type="protein sequence ID" value="KAJ3542134.1"/>
    <property type="molecule type" value="Genomic_DNA"/>
</dbReference>
<accession>A0ACC1SLE7</accession>
<name>A0ACC1SLE7_9APHY</name>
<protein>
    <submittedName>
        <fullName evidence="1">Uncharacterized protein</fullName>
    </submittedName>
</protein>
<gene>
    <name evidence="1" type="ORF">NM688_g6004</name>
</gene>
<evidence type="ECO:0000313" key="2">
    <source>
        <dbReference type="Proteomes" id="UP001148662"/>
    </source>
</evidence>
<keyword evidence="2" id="KW-1185">Reference proteome</keyword>
<proteinExistence type="predicted"/>